<proteinExistence type="predicted"/>
<organism evidence="1 2">
    <name type="scientific">Vibrio cholerae</name>
    <dbReference type="NCBI Taxonomy" id="666"/>
    <lineage>
        <taxon>Bacteria</taxon>
        <taxon>Pseudomonadati</taxon>
        <taxon>Pseudomonadota</taxon>
        <taxon>Gammaproteobacteria</taxon>
        <taxon>Vibrionales</taxon>
        <taxon>Vibrionaceae</taxon>
        <taxon>Vibrio</taxon>
    </lineage>
</organism>
<reference evidence="1 2" key="1">
    <citation type="submission" date="2015-07" db="EMBL/GenBank/DDBJ databases">
        <authorList>
            <consortium name="Pathogen Informatics"/>
        </authorList>
    </citation>
    <scope>NUCLEOTIDE SEQUENCE [LARGE SCALE GENOMIC DNA]</scope>
    <source>
        <strain evidence="1 2">A325</strain>
    </source>
</reference>
<name>A0A655ZXH0_VIBCL</name>
<dbReference type="EMBL" id="CWQJ01000038">
    <property type="protein sequence ID" value="CSC83811.1"/>
    <property type="molecule type" value="Genomic_DNA"/>
</dbReference>
<dbReference type="AlphaFoldDB" id="A0A655ZXH0"/>
<evidence type="ECO:0000313" key="1">
    <source>
        <dbReference type="EMBL" id="CSC83811.1"/>
    </source>
</evidence>
<sequence>MEGSKGLWYNLSQPDEIGLAAPVKQLLHSLPFDIDSHI</sequence>
<evidence type="ECO:0000313" key="2">
    <source>
        <dbReference type="Proteomes" id="UP000046067"/>
    </source>
</evidence>
<gene>
    <name evidence="1" type="ORF">ERS013201_03701</name>
</gene>
<protein>
    <submittedName>
        <fullName evidence="1">A/G-specific adenine glycosylase</fullName>
    </submittedName>
</protein>
<dbReference type="Proteomes" id="UP000046067">
    <property type="component" value="Unassembled WGS sequence"/>
</dbReference>
<accession>A0A655ZXH0</accession>